<dbReference type="EMBL" id="ACLR01000180">
    <property type="protein sequence ID" value="EEK16439.1"/>
    <property type="molecule type" value="Genomic_DNA"/>
</dbReference>
<keyword evidence="2" id="KW-1185">Reference proteome</keyword>
<evidence type="ECO:0008006" key="3">
    <source>
        <dbReference type="Google" id="ProtNLM"/>
    </source>
</evidence>
<gene>
    <name evidence="1" type="ORF">PORUE0001_1088</name>
</gene>
<evidence type="ECO:0000313" key="2">
    <source>
        <dbReference type="Proteomes" id="UP000003303"/>
    </source>
</evidence>
<dbReference type="InterPro" id="IPR011204">
    <property type="entry name" value="Virulence_RhuM-like"/>
</dbReference>
<dbReference type="Pfam" id="PF13310">
    <property type="entry name" value="Virulence_RhuM"/>
    <property type="match status" value="1"/>
</dbReference>
<sequence>MAHECNYDPARAMSKSKADQMLIYQSIDGKIKVDVQFNQDTVWLSLDQMATLFGRNKSTISRHIKNIFEEGELSSNSVVAKFATTASDGKEYQIDYYNLDVIISVGYRVKSLQGTQFRIWATQQLREYLTKGFALDDERLKRGSAYNYFKELLDRIREIRLSERLFYQQIKDIYATSIDYNPSDEMTIAFYKEVQNKLLWAVSGKTAAELIYYRSNAALPMMGLTSTELEGKVRKRDITIGKNYLNEQEIKQLKLIVEQFLAYAEAQAQAEKPMYMRDWIQKLRLVLTMNDKNILEHAGAISHEMAVRKASKELQAYNAHQREMEHLESIKELDYDIKCMSRLSHKEE</sequence>
<dbReference type="PANTHER" id="PTHR35810">
    <property type="entry name" value="CYTOPLASMIC PROTEIN-RELATED"/>
    <property type="match status" value="1"/>
</dbReference>
<dbReference type="AlphaFoldDB" id="C2MCX8"/>
<proteinExistence type="predicted"/>
<protein>
    <recommendedName>
        <fullName evidence="3">Toxin-antitoxin system, toxin component, Fic family</fullName>
    </recommendedName>
</protein>
<dbReference type="eggNOG" id="COG3943">
    <property type="taxonomic scope" value="Bacteria"/>
</dbReference>
<evidence type="ECO:0000313" key="1">
    <source>
        <dbReference type="EMBL" id="EEK16439.1"/>
    </source>
</evidence>
<accession>C2MCX8</accession>
<organism evidence="1 2">
    <name type="scientific">Porphyromonas uenonis 60-3</name>
    <dbReference type="NCBI Taxonomy" id="596327"/>
    <lineage>
        <taxon>Bacteria</taxon>
        <taxon>Pseudomonadati</taxon>
        <taxon>Bacteroidota</taxon>
        <taxon>Bacteroidia</taxon>
        <taxon>Bacteroidales</taxon>
        <taxon>Porphyromonadaceae</taxon>
        <taxon>Porphyromonas</taxon>
    </lineage>
</organism>
<comment type="caution">
    <text evidence="1">The sequence shown here is derived from an EMBL/GenBank/DDBJ whole genome shotgun (WGS) entry which is preliminary data.</text>
</comment>
<dbReference type="PIRSF" id="PIRSF015268">
    <property type="entry name" value="Virulence_RhuM"/>
    <property type="match status" value="1"/>
</dbReference>
<reference evidence="1 2" key="1">
    <citation type="submission" date="2009-04" db="EMBL/GenBank/DDBJ databases">
        <authorList>
            <person name="Sebastian Y."/>
            <person name="Madupu R."/>
            <person name="Durkin A.S."/>
            <person name="Torralba M."/>
            <person name="Methe B."/>
            <person name="Sutton G.G."/>
            <person name="Strausberg R.L."/>
            <person name="Nelson K.E."/>
        </authorList>
    </citation>
    <scope>NUCLEOTIDE SEQUENCE [LARGE SCALE GENOMIC DNA]</scope>
    <source>
        <strain evidence="1 2">60-3</strain>
    </source>
</reference>
<name>C2MCX8_9PORP</name>
<dbReference type="Proteomes" id="UP000003303">
    <property type="component" value="Unassembled WGS sequence"/>
</dbReference>
<dbReference type="PANTHER" id="PTHR35810:SF1">
    <property type="entry name" value="CYTOPLASMIC PROTEIN"/>
    <property type="match status" value="1"/>
</dbReference>